<organism evidence="1">
    <name type="scientific">Arundo donax</name>
    <name type="common">Giant reed</name>
    <name type="synonym">Donax arundinaceus</name>
    <dbReference type="NCBI Taxonomy" id="35708"/>
    <lineage>
        <taxon>Eukaryota</taxon>
        <taxon>Viridiplantae</taxon>
        <taxon>Streptophyta</taxon>
        <taxon>Embryophyta</taxon>
        <taxon>Tracheophyta</taxon>
        <taxon>Spermatophyta</taxon>
        <taxon>Magnoliopsida</taxon>
        <taxon>Liliopsida</taxon>
        <taxon>Poales</taxon>
        <taxon>Poaceae</taxon>
        <taxon>PACMAD clade</taxon>
        <taxon>Arundinoideae</taxon>
        <taxon>Arundineae</taxon>
        <taxon>Arundo</taxon>
    </lineage>
</organism>
<dbReference type="EMBL" id="GBRH01237021">
    <property type="protein sequence ID" value="JAD60874.1"/>
    <property type="molecule type" value="Transcribed_RNA"/>
</dbReference>
<sequence length="11" mass="1165">MSSASKTAARR</sequence>
<proteinExistence type="predicted"/>
<name>A0A0A9BA63_ARUDO</name>
<reference evidence="1" key="2">
    <citation type="journal article" date="2015" name="Data Brief">
        <title>Shoot transcriptome of the giant reed, Arundo donax.</title>
        <authorList>
            <person name="Barrero R.A."/>
            <person name="Guerrero F.D."/>
            <person name="Moolhuijzen P."/>
            <person name="Goolsby J.A."/>
            <person name="Tidwell J."/>
            <person name="Bellgard S.E."/>
            <person name="Bellgard M.I."/>
        </authorList>
    </citation>
    <scope>NUCLEOTIDE SEQUENCE</scope>
    <source>
        <tissue evidence="1">Shoot tissue taken approximately 20 cm above the soil surface</tissue>
    </source>
</reference>
<evidence type="ECO:0000313" key="1">
    <source>
        <dbReference type="EMBL" id="JAD60874.1"/>
    </source>
</evidence>
<accession>A0A0A9BA63</accession>
<protein>
    <submittedName>
        <fullName evidence="1">Uncharacterized protein</fullName>
    </submittedName>
</protein>
<reference evidence="1" key="1">
    <citation type="submission" date="2014-09" db="EMBL/GenBank/DDBJ databases">
        <authorList>
            <person name="Magalhaes I.L.F."/>
            <person name="Oliveira U."/>
            <person name="Santos F.R."/>
            <person name="Vidigal T.H.D.A."/>
            <person name="Brescovit A.D."/>
            <person name="Santos A.J."/>
        </authorList>
    </citation>
    <scope>NUCLEOTIDE SEQUENCE</scope>
    <source>
        <tissue evidence="1">Shoot tissue taken approximately 20 cm above the soil surface</tissue>
    </source>
</reference>